<sequence>LKTGTPESVGLLSTPLTDLQKNITGYLTPVNYGSASFNIVNPLYPGATVIIGHKATIVSHFAVGKALKYSDVNGTILPAAQQIAMQKDTIYDMASLTKMFTTIVALQQLERGKISLNTTVATYIPDFATNGKGNITIQMLMTHTSGFDADPNPGLWIGYTTYADRKKAIIEQNIINIPGTTYLYSDLNYMSLQFVLEAVTSLPLDTLIHNEFTGPLGMVDTYFNRGNLPRKDRIAAEEFQIGALGSTEPARPQPVWGTVHDENAWSLDGVSGHAGIFSTAKDLGIFCQMVLNNGTYGTTTILKPQTVDLIFHNFNTAFPGNEHGLGFELNQFYWSGAMASLQTAGHTGYTGTTMAIDRPSNTFFVLLTNRVHPSRTWSNINIARENVGYFVAKALGRQV</sequence>
<dbReference type="InterPro" id="IPR001466">
    <property type="entry name" value="Beta-lactam-related"/>
</dbReference>
<protein>
    <submittedName>
        <fullName evidence="3">Putative beta-lactamase</fullName>
    </submittedName>
</protein>
<keyword evidence="4" id="KW-1185">Reference proteome</keyword>
<dbReference type="OrthoDB" id="428260at2759"/>
<proteinExistence type="predicted"/>
<accession>A0A5C3M884</accession>
<dbReference type="GO" id="GO:0016787">
    <property type="term" value="F:hydrolase activity"/>
    <property type="evidence" value="ECO:0007669"/>
    <property type="project" value="UniProtKB-KW"/>
</dbReference>
<evidence type="ECO:0000313" key="3">
    <source>
        <dbReference type="EMBL" id="TFK41654.1"/>
    </source>
</evidence>
<name>A0A5C3M884_9AGAR</name>
<evidence type="ECO:0000259" key="2">
    <source>
        <dbReference type="Pfam" id="PF00144"/>
    </source>
</evidence>
<evidence type="ECO:0000313" key="4">
    <source>
        <dbReference type="Proteomes" id="UP000308652"/>
    </source>
</evidence>
<evidence type="ECO:0000256" key="1">
    <source>
        <dbReference type="ARBA" id="ARBA00022801"/>
    </source>
</evidence>
<dbReference type="Proteomes" id="UP000308652">
    <property type="component" value="Unassembled WGS sequence"/>
</dbReference>
<dbReference type="EMBL" id="ML213594">
    <property type="protein sequence ID" value="TFK41654.1"/>
    <property type="molecule type" value="Genomic_DNA"/>
</dbReference>
<dbReference type="PANTHER" id="PTHR43283:SF11">
    <property type="entry name" value="BETA-LACTAMASE-RELATED DOMAIN-CONTAINING PROTEIN"/>
    <property type="match status" value="1"/>
</dbReference>
<keyword evidence="1" id="KW-0378">Hydrolase</keyword>
<reference evidence="3 4" key="1">
    <citation type="journal article" date="2019" name="Nat. Ecol. Evol.">
        <title>Megaphylogeny resolves global patterns of mushroom evolution.</title>
        <authorList>
            <person name="Varga T."/>
            <person name="Krizsan K."/>
            <person name="Foldi C."/>
            <person name="Dima B."/>
            <person name="Sanchez-Garcia M."/>
            <person name="Sanchez-Ramirez S."/>
            <person name="Szollosi G.J."/>
            <person name="Szarkandi J.G."/>
            <person name="Papp V."/>
            <person name="Albert L."/>
            <person name="Andreopoulos W."/>
            <person name="Angelini C."/>
            <person name="Antonin V."/>
            <person name="Barry K.W."/>
            <person name="Bougher N.L."/>
            <person name="Buchanan P."/>
            <person name="Buyck B."/>
            <person name="Bense V."/>
            <person name="Catcheside P."/>
            <person name="Chovatia M."/>
            <person name="Cooper J."/>
            <person name="Damon W."/>
            <person name="Desjardin D."/>
            <person name="Finy P."/>
            <person name="Geml J."/>
            <person name="Haridas S."/>
            <person name="Hughes K."/>
            <person name="Justo A."/>
            <person name="Karasinski D."/>
            <person name="Kautmanova I."/>
            <person name="Kiss B."/>
            <person name="Kocsube S."/>
            <person name="Kotiranta H."/>
            <person name="LaButti K.M."/>
            <person name="Lechner B.E."/>
            <person name="Liimatainen K."/>
            <person name="Lipzen A."/>
            <person name="Lukacs Z."/>
            <person name="Mihaltcheva S."/>
            <person name="Morgado L.N."/>
            <person name="Niskanen T."/>
            <person name="Noordeloos M.E."/>
            <person name="Ohm R.A."/>
            <person name="Ortiz-Santana B."/>
            <person name="Ovrebo C."/>
            <person name="Racz N."/>
            <person name="Riley R."/>
            <person name="Savchenko A."/>
            <person name="Shiryaev A."/>
            <person name="Soop K."/>
            <person name="Spirin V."/>
            <person name="Szebenyi C."/>
            <person name="Tomsovsky M."/>
            <person name="Tulloss R.E."/>
            <person name="Uehling J."/>
            <person name="Grigoriev I.V."/>
            <person name="Vagvolgyi C."/>
            <person name="Papp T."/>
            <person name="Martin F.M."/>
            <person name="Miettinen O."/>
            <person name="Hibbett D.S."/>
            <person name="Nagy L.G."/>
        </authorList>
    </citation>
    <scope>NUCLEOTIDE SEQUENCE [LARGE SCALE GENOMIC DNA]</scope>
    <source>
        <strain evidence="3 4">CBS 166.37</strain>
    </source>
</reference>
<gene>
    <name evidence="3" type="ORF">BDQ12DRAFT_599179</name>
</gene>
<organism evidence="3 4">
    <name type="scientific">Crucibulum laeve</name>
    <dbReference type="NCBI Taxonomy" id="68775"/>
    <lineage>
        <taxon>Eukaryota</taxon>
        <taxon>Fungi</taxon>
        <taxon>Dikarya</taxon>
        <taxon>Basidiomycota</taxon>
        <taxon>Agaricomycotina</taxon>
        <taxon>Agaricomycetes</taxon>
        <taxon>Agaricomycetidae</taxon>
        <taxon>Agaricales</taxon>
        <taxon>Agaricineae</taxon>
        <taxon>Nidulariaceae</taxon>
        <taxon>Crucibulum</taxon>
    </lineage>
</organism>
<feature type="non-terminal residue" evidence="3">
    <location>
        <position position="1"/>
    </location>
</feature>
<dbReference type="STRING" id="68775.A0A5C3M884"/>
<dbReference type="Gene3D" id="3.40.710.10">
    <property type="entry name" value="DD-peptidase/beta-lactamase superfamily"/>
    <property type="match status" value="1"/>
</dbReference>
<dbReference type="SUPFAM" id="SSF56601">
    <property type="entry name" value="beta-lactamase/transpeptidase-like"/>
    <property type="match status" value="1"/>
</dbReference>
<dbReference type="InterPro" id="IPR012338">
    <property type="entry name" value="Beta-lactam/transpept-like"/>
</dbReference>
<dbReference type="AlphaFoldDB" id="A0A5C3M884"/>
<dbReference type="InterPro" id="IPR050789">
    <property type="entry name" value="Diverse_Enzym_Activities"/>
</dbReference>
<dbReference type="Pfam" id="PF00144">
    <property type="entry name" value="Beta-lactamase"/>
    <property type="match status" value="1"/>
</dbReference>
<feature type="domain" description="Beta-lactamase-related" evidence="2">
    <location>
        <begin position="45"/>
        <end position="375"/>
    </location>
</feature>
<dbReference type="PANTHER" id="PTHR43283">
    <property type="entry name" value="BETA-LACTAMASE-RELATED"/>
    <property type="match status" value="1"/>
</dbReference>